<sequence>MNSRFFLSFPALLILGSATFIGLNHRTGSPHGQGALLLPIDKGAFGPESFAFDPSGGGPYTGLSDGRIVKWLANESRWSDFAFTSPERQRCDDTKRDPWLTEDICGRPLGLCFNLTSGDLYIADAYMGLLVVGPGGGLPAVIANEIDGSTLLLPNSLEVESKSVVVYFTDSSTRYRRRDYMAAMLSGDRTGRLLKYERDGNNRAVMTVLLEGIGFANGVAFSEDGDYLLVVETTACRILRYWLKPPKAGNVEVFAQLAGFPDNIKRSPRGGYWVGMFTRRTWLLRWILSDPRIGRALLEILPMDVIRKVEAAYTRWRGRGVAVRLSEEGGVAETLDKAVVGMTWESISEVEERDGVLWIGSVTMPFAGVYNIT</sequence>
<accession>A0ACB9SED6</accession>
<reference evidence="2" key="1">
    <citation type="journal article" date="2023" name="Front. Plant Sci.">
        <title>Chromosomal-level genome assembly of Melastoma candidum provides insights into trichome evolution.</title>
        <authorList>
            <person name="Zhong Y."/>
            <person name="Wu W."/>
            <person name="Sun C."/>
            <person name="Zou P."/>
            <person name="Liu Y."/>
            <person name="Dai S."/>
            <person name="Zhou R."/>
        </authorList>
    </citation>
    <scope>NUCLEOTIDE SEQUENCE [LARGE SCALE GENOMIC DNA]</scope>
</reference>
<comment type="caution">
    <text evidence="1">The sequence shown here is derived from an EMBL/GenBank/DDBJ whole genome shotgun (WGS) entry which is preliminary data.</text>
</comment>
<keyword evidence="2" id="KW-1185">Reference proteome</keyword>
<dbReference type="Proteomes" id="UP001057402">
    <property type="component" value="Chromosome 2"/>
</dbReference>
<protein>
    <submittedName>
        <fullName evidence="1">Uncharacterized protein</fullName>
    </submittedName>
</protein>
<name>A0ACB9SED6_9MYRT</name>
<gene>
    <name evidence="1" type="ORF">MLD38_004483</name>
</gene>
<dbReference type="EMBL" id="CM042881">
    <property type="protein sequence ID" value="KAI4386557.1"/>
    <property type="molecule type" value="Genomic_DNA"/>
</dbReference>
<evidence type="ECO:0000313" key="2">
    <source>
        <dbReference type="Proteomes" id="UP001057402"/>
    </source>
</evidence>
<evidence type="ECO:0000313" key="1">
    <source>
        <dbReference type="EMBL" id="KAI4386557.1"/>
    </source>
</evidence>
<organism evidence="1 2">
    <name type="scientific">Melastoma candidum</name>
    <dbReference type="NCBI Taxonomy" id="119954"/>
    <lineage>
        <taxon>Eukaryota</taxon>
        <taxon>Viridiplantae</taxon>
        <taxon>Streptophyta</taxon>
        <taxon>Embryophyta</taxon>
        <taxon>Tracheophyta</taxon>
        <taxon>Spermatophyta</taxon>
        <taxon>Magnoliopsida</taxon>
        <taxon>eudicotyledons</taxon>
        <taxon>Gunneridae</taxon>
        <taxon>Pentapetalae</taxon>
        <taxon>rosids</taxon>
        <taxon>malvids</taxon>
        <taxon>Myrtales</taxon>
        <taxon>Melastomataceae</taxon>
        <taxon>Melastomatoideae</taxon>
        <taxon>Melastomateae</taxon>
        <taxon>Melastoma</taxon>
    </lineage>
</organism>
<proteinExistence type="predicted"/>